<dbReference type="EMBL" id="AZRL01000021">
    <property type="protein sequence ID" value="PNR95523.1"/>
    <property type="molecule type" value="Genomic_DNA"/>
</dbReference>
<evidence type="ECO:0000313" key="3">
    <source>
        <dbReference type="Proteomes" id="UP000236434"/>
    </source>
</evidence>
<proteinExistence type="predicted"/>
<dbReference type="SUPFAM" id="SSF158397">
    <property type="entry name" value="TM1646-like"/>
    <property type="match status" value="1"/>
</dbReference>
<gene>
    <name evidence="2" type="ORF">X929_08065</name>
</gene>
<evidence type="ECO:0000256" key="1">
    <source>
        <dbReference type="SAM" id="MobiDB-lite"/>
    </source>
</evidence>
<dbReference type="RefSeq" id="WP_103067463.1">
    <property type="nucleotide sequence ID" value="NZ_AZRL01000021.1"/>
</dbReference>
<dbReference type="Gene3D" id="1.20.120.490">
    <property type="entry name" value="Hypothetical protein TM1646-like domain"/>
    <property type="match status" value="1"/>
</dbReference>
<reference evidence="2 3" key="1">
    <citation type="submission" date="2013-12" db="EMBL/GenBank/DDBJ databases">
        <title>Comparative genomics of Petrotoga isolates.</title>
        <authorList>
            <person name="Nesbo C.L."/>
            <person name="Charchuk R."/>
            <person name="Chow K."/>
        </authorList>
    </citation>
    <scope>NUCLEOTIDE SEQUENCE [LARGE SCALE GENOMIC DNA]</scope>
    <source>
        <strain evidence="2 3">DSM 13574</strain>
    </source>
</reference>
<name>A0A2K1NYA5_9BACT</name>
<comment type="caution">
    <text evidence="2">The sequence shown here is derived from an EMBL/GenBank/DDBJ whole genome shotgun (WGS) entry which is preliminary data.</text>
</comment>
<evidence type="ECO:0000313" key="2">
    <source>
        <dbReference type="EMBL" id="PNR95523.1"/>
    </source>
</evidence>
<organism evidence="2 3">
    <name type="scientific">Petrotoga olearia DSM 13574</name>
    <dbReference type="NCBI Taxonomy" id="1122955"/>
    <lineage>
        <taxon>Bacteria</taxon>
        <taxon>Thermotogati</taxon>
        <taxon>Thermotogota</taxon>
        <taxon>Thermotogae</taxon>
        <taxon>Petrotogales</taxon>
        <taxon>Petrotogaceae</taxon>
        <taxon>Petrotoga</taxon>
    </lineage>
</organism>
<dbReference type="AlphaFoldDB" id="A0A2K1NYA5"/>
<dbReference type="InterPro" id="IPR005585">
    <property type="entry name" value="DUF327"/>
</dbReference>
<dbReference type="Proteomes" id="UP000236434">
    <property type="component" value="Unassembled WGS sequence"/>
</dbReference>
<accession>A0A2K1NYA5</accession>
<dbReference type="Pfam" id="PF03885">
    <property type="entry name" value="DUF327"/>
    <property type="match status" value="1"/>
</dbReference>
<evidence type="ECO:0008006" key="4">
    <source>
        <dbReference type="Google" id="ProtNLM"/>
    </source>
</evidence>
<dbReference type="InterPro" id="IPR024042">
    <property type="entry name" value="TM1646-like_dom_sf"/>
</dbReference>
<protein>
    <recommendedName>
        <fullName evidence="4">DUF327 domain-containing protein</fullName>
    </recommendedName>
</protein>
<feature type="region of interest" description="Disordered" evidence="1">
    <location>
        <begin position="1"/>
        <end position="29"/>
    </location>
</feature>
<dbReference type="OrthoDB" id="47226at2"/>
<sequence length="156" mass="18223">MEIDPITGKKTDKEMKKKKIKKSKDHNISTSEVREKEGFFDVLVDTNLKISESELKSMIDNILKLGNYFVKSPTQANLRGYRNSIKDFLKRLEKHWYVIKNDLDFKNSTPQLHMVAEVVDGKLMELTDMILKREKNTLLYASKIEQINGLILDLYK</sequence>